<evidence type="ECO:0000313" key="1">
    <source>
        <dbReference type="EMBL" id="GAA3956570.1"/>
    </source>
</evidence>
<dbReference type="EMBL" id="BAAAZW010000004">
    <property type="protein sequence ID" value="GAA3956570.1"/>
    <property type="molecule type" value="Genomic_DNA"/>
</dbReference>
<dbReference type="RefSeq" id="WP_344782118.1">
    <property type="nucleotide sequence ID" value="NZ_BAAAZW010000004.1"/>
</dbReference>
<keyword evidence="2" id="KW-1185">Reference proteome</keyword>
<name>A0ABP7NY94_9ACTN</name>
<gene>
    <name evidence="1" type="ORF">GCM10022231_14310</name>
</gene>
<protein>
    <submittedName>
        <fullName evidence="1">Uncharacterized protein</fullName>
    </submittedName>
</protein>
<reference evidence="2" key="1">
    <citation type="journal article" date="2019" name="Int. J. Syst. Evol. Microbiol.">
        <title>The Global Catalogue of Microorganisms (GCM) 10K type strain sequencing project: providing services to taxonomists for standard genome sequencing and annotation.</title>
        <authorList>
            <consortium name="The Broad Institute Genomics Platform"/>
            <consortium name="The Broad Institute Genome Sequencing Center for Infectious Disease"/>
            <person name="Wu L."/>
            <person name="Ma J."/>
        </authorList>
    </citation>
    <scope>NUCLEOTIDE SEQUENCE [LARGE SCALE GENOMIC DNA]</scope>
    <source>
        <strain evidence="2">JCM 16923</strain>
    </source>
</reference>
<comment type="caution">
    <text evidence="1">The sequence shown here is derived from an EMBL/GenBank/DDBJ whole genome shotgun (WGS) entry which is preliminary data.</text>
</comment>
<organism evidence="1 2">
    <name type="scientific">Gordonia caeni</name>
    <dbReference type="NCBI Taxonomy" id="1007097"/>
    <lineage>
        <taxon>Bacteria</taxon>
        <taxon>Bacillati</taxon>
        <taxon>Actinomycetota</taxon>
        <taxon>Actinomycetes</taxon>
        <taxon>Mycobacteriales</taxon>
        <taxon>Gordoniaceae</taxon>
        <taxon>Gordonia</taxon>
    </lineage>
</organism>
<evidence type="ECO:0000313" key="2">
    <source>
        <dbReference type="Proteomes" id="UP001418444"/>
    </source>
</evidence>
<sequence>MTLNRRISTGDLARVLAEIRAQLPPEYDPYHDYWAAPYDCDCCAAALDDVACPETFLPEDQHDAGHPPLPKLRRAG</sequence>
<proteinExistence type="predicted"/>
<dbReference type="Proteomes" id="UP001418444">
    <property type="component" value="Unassembled WGS sequence"/>
</dbReference>
<accession>A0ABP7NY94</accession>